<dbReference type="EMBL" id="DPPF01000221">
    <property type="protein sequence ID" value="HCW94060.1"/>
    <property type="molecule type" value="Genomic_DNA"/>
</dbReference>
<dbReference type="PANTHER" id="PTHR11760">
    <property type="entry name" value="30S/40S RIBOSOMAL PROTEIN S3"/>
    <property type="match status" value="1"/>
</dbReference>
<organism evidence="11 12">
    <name type="scientific">Flexistipes sinusarabici</name>
    <dbReference type="NCBI Taxonomy" id="2352"/>
    <lineage>
        <taxon>Bacteria</taxon>
        <taxon>Pseudomonadati</taxon>
        <taxon>Deferribacterota</taxon>
        <taxon>Deferribacteres</taxon>
        <taxon>Deferribacterales</taxon>
        <taxon>Flexistipitaceae</taxon>
        <taxon>Flexistipes</taxon>
    </lineage>
</organism>
<dbReference type="GO" id="GO:0003729">
    <property type="term" value="F:mRNA binding"/>
    <property type="evidence" value="ECO:0007669"/>
    <property type="project" value="UniProtKB-UniRule"/>
</dbReference>
<dbReference type="NCBIfam" id="TIGR01009">
    <property type="entry name" value="rpsC_bact"/>
    <property type="match status" value="1"/>
</dbReference>
<proteinExistence type="inferred from homology"/>
<dbReference type="Proteomes" id="UP000262325">
    <property type="component" value="Unassembled WGS sequence"/>
</dbReference>
<dbReference type="PROSITE" id="PS50823">
    <property type="entry name" value="KH_TYPE_2"/>
    <property type="match status" value="1"/>
</dbReference>
<dbReference type="InterPro" id="IPR057258">
    <property type="entry name" value="Ribosomal_uS3"/>
</dbReference>
<evidence type="ECO:0000256" key="2">
    <source>
        <dbReference type="ARBA" id="ARBA00022730"/>
    </source>
</evidence>
<dbReference type="SMART" id="SM00322">
    <property type="entry name" value="KH"/>
    <property type="match status" value="1"/>
</dbReference>
<evidence type="ECO:0000256" key="9">
    <source>
        <dbReference type="RuleBase" id="RU003624"/>
    </source>
</evidence>
<dbReference type="SUPFAM" id="SSF54814">
    <property type="entry name" value="Prokaryotic type KH domain (KH-domain type II)"/>
    <property type="match status" value="1"/>
</dbReference>
<reference evidence="11 12" key="1">
    <citation type="journal article" date="2018" name="Nat. Biotechnol.">
        <title>A standardized bacterial taxonomy based on genome phylogeny substantially revises the tree of life.</title>
        <authorList>
            <person name="Parks D.H."/>
            <person name="Chuvochina M."/>
            <person name="Waite D.W."/>
            <person name="Rinke C."/>
            <person name="Skarshewski A."/>
            <person name="Chaumeil P.A."/>
            <person name="Hugenholtz P."/>
        </authorList>
    </citation>
    <scope>NUCLEOTIDE SEQUENCE [LARGE SCALE GENOMIC DNA]</scope>
    <source>
        <strain evidence="11">UBA8672</strain>
    </source>
</reference>
<dbReference type="InterPro" id="IPR015946">
    <property type="entry name" value="KH_dom-like_a/b"/>
</dbReference>
<keyword evidence="4 8" id="KW-0689">Ribosomal protein</keyword>
<dbReference type="InterPro" id="IPR036419">
    <property type="entry name" value="Ribosomal_S3_C_sf"/>
</dbReference>
<dbReference type="SUPFAM" id="SSF54821">
    <property type="entry name" value="Ribosomal protein S3 C-terminal domain"/>
    <property type="match status" value="1"/>
</dbReference>
<evidence type="ECO:0000256" key="8">
    <source>
        <dbReference type="HAMAP-Rule" id="MF_01309"/>
    </source>
</evidence>
<keyword evidence="3 8" id="KW-0694">RNA-binding</keyword>
<sequence length="219" mass="24609">MGQKVHPVGIRIGVNKNWKSVWYAGKREYRKNLMEDLKIRDFLKKRLKQAGVSSVDIERMGSKLKITLNTSRPGIVIGKKGAEIEKLKKELNKFTAADVQVGIREIKKPETDAQLIADNIGFQLIRRVAFRRAMKKAVLQAMKAGAQGIKVMSSGRLAGSDMARTEWYIRGRVPLQTLRADIEYGYSEALTTYGIIGVKVWLFKGEIIEAKNNSSAEVD</sequence>
<evidence type="ECO:0000256" key="1">
    <source>
        <dbReference type="ARBA" id="ARBA00010761"/>
    </source>
</evidence>
<keyword evidence="5 8" id="KW-0687">Ribonucleoprotein</keyword>
<evidence type="ECO:0000313" key="12">
    <source>
        <dbReference type="Proteomes" id="UP000262325"/>
    </source>
</evidence>
<dbReference type="GO" id="GO:0003735">
    <property type="term" value="F:structural constituent of ribosome"/>
    <property type="evidence" value="ECO:0007669"/>
    <property type="project" value="InterPro"/>
</dbReference>
<evidence type="ECO:0000256" key="4">
    <source>
        <dbReference type="ARBA" id="ARBA00022980"/>
    </source>
</evidence>
<evidence type="ECO:0000256" key="3">
    <source>
        <dbReference type="ARBA" id="ARBA00022884"/>
    </source>
</evidence>
<dbReference type="FunFam" id="3.30.300.20:FF:000001">
    <property type="entry name" value="30S ribosomal protein S3"/>
    <property type="match status" value="1"/>
</dbReference>
<dbReference type="HAMAP" id="MF_01309_B">
    <property type="entry name" value="Ribosomal_uS3_B"/>
    <property type="match status" value="1"/>
</dbReference>
<dbReference type="Gene3D" id="3.30.300.20">
    <property type="match status" value="1"/>
</dbReference>
<dbReference type="InterPro" id="IPR005704">
    <property type="entry name" value="Ribosomal_uS3_bac-typ"/>
</dbReference>
<evidence type="ECO:0000256" key="7">
    <source>
        <dbReference type="ARBA" id="ARBA00035257"/>
    </source>
</evidence>
<keyword evidence="2 8" id="KW-0699">rRNA-binding</keyword>
<comment type="function">
    <text evidence="6 8">Binds the lower part of the 30S subunit head. Binds mRNA in the 70S ribosome, positioning it for translation.</text>
</comment>
<evidence type="ECO:0000259" key="10">
    <source>
        <dbReference type="PROSITE" id="PS50823"/>
    </source>
</evidence>
<dbReference type="InterPro" id="IPR018280">
    <property type="entry name" value="Ribosomal_uS3_CS"/>
</dbReference>
<dbReference type="GO" id="GO:0022627">
    <property type="term" value="C:cytosolic small ribosomal subunit"/>
    <property type="evidence" value="ECO:0007669"/>
    <property type="project" value="TreeGrafter"/>
</dbReference>
<dbReference type="Pfam" id="PF00189">
    <property type="entry name" value="Ribosomal_S3_C"/>
    <property type="match status" value="1"/>
</dbReference>
<dbReference type="Pfam" id="PF07650">
    <property type="entry name" value="KH_2"/>
    <property type="match status" value="1"/>
</dbReference>
<feature type="domain" description="KH type-2" evidence="10">
    <location>
        <begin position="39"/>
        <end position="107"/>
    </location>
</feature>
<comment type="similarity">
    <text evidence="1 8 9">Belongs to the universal ribosomal protein uS3 family.</text>
</comment>
<dbReference type="PANTHER" id="PTHR11760:SF19">
    <property type="entry name" value="SMALL RIBOSOMAL SUBUNIT PROTEIN US3C"/>
    <property type="match status" value="1"/>
</dbReference>
<dbReference type="CDD" id="cd02412">
    <property type="entry name" value="KH-II_30S_S3"/>
    <property type="match status" value="1"/>
</dbReference>
<dbReference type="GO" id="GO:0019843">
    <property type="term" value="F:rRNA binding"/>
    <property type="evidence" value="ECO:0007669"/>
    <property type="project" value="UniProtKB-UniRule"/>
</dbReference>
<dbReference type="PROSITE" id="PS00548">
    <property type="entry name" value="RIBOSOMAL_S3"/>
    <property type="match status" value="1"/>
</dbReference>
<comment type="subunit">
    <text evidence="8">Part of the 30S ribosomal subunit. Forms a tight complex with proteins S10 and S14.</text>
</comment>
<comment type="caution">
    <text evidence="11">The sequence shown here is derived from an EMBL/GenBank/DDBJ whole genome shotgun (WGS) entry which is preliminary data.</text>
</comment>
<evidence type="ECO:0000256" key="6">
    <source>
        <dbReference type="ARBA" id="ARBA00024998"/>
    </source>
</evidence>
<evidence type="ECO:0000256" key="5">
    <source>
        <dbReference type="ARBA" id="ARBA00023274"/>
    </source>
</evidence>
<dbReference type="AlphaFoldDB" id="A0A3D5QEJ1"/>
<dbReference type="RefSeq" id="WP_273266731.1">
    <property type="nucleotide sequence ID" value="NZ_JAAZVV010000100.1"/>
</dbReference>
<dbReference type="InterPro" id="IPR004087">
    <property type="entry name" value="KH_dom"/>
</dbReference>
<dbReference type="Gene3D" id="3.30.1140.32">
    <property type="entry name" value="Ribosomal protein S3, C-terminal domain"/>
    <property type="match status" value="1"/>
</dbReference>
<accession>A0A3D5QEJ1</accession>
<dbReference type="GO" id="GO:0006412">
    <property type="term" value="P:translation"/>
    <property type="evidence" value="ECO:0007669"/>
    <property type="project" value="UniProtKB-UniRule"/>
</dbReference>
<dbReference type="InterPro" id="IPR001351">
    <property type="entry name" value="Ribosomal_uS3_C"/>
</dbReference>
<protein>
    <recommendedName>
        <fullName evidence="7 8">Small ribosomal subunit protein uS3</fullName>
    </recommendedName>
</protein>
<dbReference type="InterPro" id="IPR009019">
    <property type="entry name" value="KH_sf_prok-type"/>
</dbReference>
<gene>
    <name evidence="8" type="primary">rpsC</name>
    <name evidence="11" type="ORF">DHM44_10315</name>
</gene>
<name>A0A3D5QEJ1_FLESI</name>
<dbReference type="InterPro" id="IPR004044">
    <property type="entry name" value="KH_dom_type_2"/>
</dbReference>
<evidence type="ECO:0000313" key="11">
    <source>
        <dbReference type="EMBL" id="HCW94060.1"/>
    </source>
</evidence>